<reference evidence="4" key="2">
    <citation type="submission" date="2020-09" db="EMBL/GenBank/DDBJ databases">
        <authorList>
            <person name="Sun Q."/>
            <person name="Kim S."/>
        </authorList>
    </citation>
    <scope>NUCLEOTIDE SEQUENCE</scope>
    <source>
        <strain evidence="4">KCTC 12368</strain>
    </source>
</reference>
<dbReference type="InterPro" id="IPR050738">
    <property type="entry name" value="Sulfatase"/>
</dbReference>
<dbReference type="SUPFAM" id="SSF53649">
    <property type="entry name" value="Alkaline phosphatase-like"/>
    <property type="match status" value="1"/>
</dbReference>
<accession>A0A918Q9P0</accession>
<gene>
    <name evidence="4" type="ORF">GCM10007049_34260</name>
</gene>
<evidence type="ECO:0000259" key="3">
    <source>
        <dbReference type="Pfam" id="PF00884"/>
    </source>
</evidence>
<name>A0A918Q9P0_9BACT</name>
<keyword evidence="5" id="KW-1185">Reference proteome</keyword>
<evidence type="ECO:0000313" key="4">
    <source>
        <dbReference type="EMBL" id="GGZ38127.1"/>
    </source>
</evidence>
<dbReference type="CDD" id="cd16027">
    <property type="entry name" value="SGSH"/>
    <property type="match status" value="1"/>
</dbReference>
<feature type="domain" description="Sulfatase N-terminal" evidence="3">
    <location>
        <begin position="31"/>
        <end position="332"/>
    </location>
</feature>
<dbReference type="PANTHER" id="PTHR42693:SF53">
    <property type="entry name" value="ENDO-4-O-SULFATASE"/>
    <property type="match status" value="1"/>
</dbReference>
<dbReference type="Gene3D" id="3.40.720.10">
    <property type="entry name" value="Alkaline Phosphatase, subunit A"/>
    <property type="match status" value="1"/>
</dbReference>
<reference evidence="4" key="1">
    <citation type="journal article" date="2014" name="Int. J. Syst. Evol. Microbiol.">
        <title>Complete genome sequence of Corynebacterium casei LMG S-19264T (=DSM 44701T), isolated from a smear-ripened cheese.</title>
        <authorList>
            <consortium name="US DOE Joint Genome Institute (JGI-PGF)"/>
            <person name="Walter F."/>
            <person name="Albersmeier A."/>
            <person name="Kalinowski J."/>
            <person name="Ruckert C."/>
        </authorList>
    </citation>
    <scope>NUCLEOTIDE SEQUENCE</scope>
    <source>
        <strain evidence="4">KCTC 12368</strain>
    </source>
</reference>
<evidence type="ECO:0000313" key="5">
    <source>
        <dbReference type="Proteomes" id="UP000619457"/>
    </source>
</evidence>
<dbReference type="PROSITE" id="PS51257">
    <property type="entry name" value="PROKAR_LIPOPROTEIN"/>
    <property type="match status" value="1"/>
</dbReference>
<organism evidence="4 5">
    <name type="scientific">Echinicola pacifica</name>
    <dbReference type="NCBI Taxonomy" id="346377"/>
    <lineage>
        <taxon>Bacteria</taxon>
        <taxon>Pseudomonadati</taxon>
        <taxon>Bacteroidota</taxon>
        <taxon>Cytophagia</taxon>
        <taxon>Cytophagales</taxon>
        <taxon>Cyclobacteriaceae</taxon>
        <taxon>Echinicola</taxon>
    </lineage>
</organism>
<dbReference type="GO" id="GO:0004065">
    <property type="term" value="F:arylsulfatase activity"/>
    <property type="evidence" value="ECO:0007669"/>
    <property type="project" value="TreeGrafter"/>
</dbReference>
<sequence length="508" mass="57802">MKKLTLIWIVLIVGMMGCSSSPKQEEAPRKPNILWIFVEDLSPFMGCYGDTINAGHTPIIDGLAANGVLYERAYASAPVCSASRSAIITGRMQSSLGLHNHRSSRADEGIVVPDSLKIKLPQALKTIPELMRDAGYFTFNSGKDDYNFHYDRRALYTVGTDPSYKVGMNGWQGNTAEHTLSITEDTWNARTEKDQPWFGQIELMGGKAGNKHVRKGELLADDAVPLPPYFPEVASQQEAWTNHYNANRGTDARVEAILQQLEADDELANTIIYFFSDHGSNTSLRHKQFCYEGGMQVPLIISGDHPQIAKGSRNTDLVSLLDVAATTLAMGGVTLPDYLDGQSLFGEEYQARDYVIGARDRCDFTIDRIRTVRSDKYRYIRNYFPERTMMQPGYRDNKPIVKDMKILHERGELTAYQEEFWFGQRPKEELYLLSEDPHEINNLAENPEYQKILEEHRNVLENWVKDTDDQGQYPEDAGQLKAVYELWKDRPQFKGQDVNPEYHQFMSN</sequence>
<dbReference type="Proteomes" id="UP000619457">
    <property type="component" value="Unassembled WGS sequence"/>
</dbReference>
<dbReference type="InterPro" id="IPR017850">
    <property type="entry name" value="Alkaline_phosphatase_core_sf"/>
</dbReference>
<protein>
    <submittedName>
        <fullName evidence="4">Sulfatase</fullName>
    </submittedName>
</protein>
<dbReference type="InterPro" id="IPR000917">
    <property type="entry name" value="Sulfatase_N"/>
</dbReference>
<evidence type="ECO:0000256" key="1">
    <source>
        <dbReference type="ARBA" id="ARBA00008779"/>
    </source>
</evidence>
<keyword evidence="2" id="KW-0378">Hydrolase</keyword>
<dbReference type="PANTHER" id="PTHR42693">
    <property type="entry name" value="ARYLSULFATASE FAMILY MEMBER"/>
    <property type="match status" value="1"/>
</dbReference>
<dbReference type="AlphaFoldDB" id="A0A918Q9P0"/>
<dbReference type="Pfam" id="PF00884">
    <property type="entry name" value="Sulfatase"/>
    <property type="match status" value="1"/>
</dbReference>
<dbReference type="EMBL" id="BMWX01000007">
    <property type="protein sequence ID" value="GGZ38127.1"/>
    <property type="molecule type" value="Genomic_DNA"/>
</dbReference>
<comment type="caution">
    <text evidence="4">The sequence shown here is derived from an EMBL/GenBank/DDBJ whole genome shotgun (WGS) entry which is preliminary data.</text>
</comment>
<comment type="similarity">
    <text evidence="1">Belongs to the sulfatase family.</text>
</comment>
<evidence type="ECO:0000256" key="2">
    <source>
        <dbReference type="ARBA" id="ARBA00022801"/>
    </source>
</evidence>
<dbReference type="RefSeq" id="WP_018475692.1">
    <property type="nucleotide sequence ID" value="NZ_BMWX01000007.1"/>
</dbReference>
<proteinExistence type="inferred from homology"/>